<dbReference type="EMBL" id="BKCJ010003108">
    <property type="protein sequence ID" value="GEU53022.1"/>
    <property type="molecule type" value="Genomic_DNA"/>
</dbReference>
<organism evidence="1">
    <name type="scientific">Tanacetum cinerariifolium</name>
    <name type="common">Dalmatian daisy</name>
    <name type="synonym">Chrysanthemum cinerariifolium</name>
    <dbReference type="NCBI Taxonomy" id="118510"/>
    <lineage>
        <taxon>Eukaryota</taxon>
        <taxon>Viridiplantae</taxon>
        <taxon>Streptophyta</taxon>
        <taxon>Embryophyta</taxon>
        <taxon>Tracheophyta</taxon>
        <taxon>Spermatophyta</taxon>
        <taxon>Magnoliopsida</taxon>
        <taxon>eudicotyledons</taxon>
        <taxon>Gunneridae</taxon>
        <taxon>Pentapetalae</taxon>
        <taxon>asterids</taxon>
        <taxon>campanulids</taxon>
        <taxon>Asterales</taxon>
        <taxon>Asteraceae</taxon>
        <taxon>Asteroideae</taxon>
        <taxon>Anthemideae</taxon>
        <taxon>Anthemidinae</taxon>
        <taxon>Tanacetum</taxon>
    </lineage>
</organism>
<proteinExistence type="predicted"/>
<name>A0A6L2KWY8_TANCI</name>
<gene>
    <name evidence="1" type="ORF">Tci_025000</name>
</gene>
<protein>
    <submittedName>
        <fullName evidence="1">Uncharacterized protein</fullName>
    </submittedName>
</protein>
<accession>A0A6L2KWY8</accession>
<dbReference type="PANTHER" id="PTHR47150">
    <property type="entry name" value="OS12G0169200 PROTEIN"/>
    <property type="match status" value="1"/>
</dbReference>
<dbReference type="PANTHER" id="PTHR47150:SF6">
    <property type="entry name" value="OS01G0872900 PROTEIN"/>
    <property type="match status" value="1"/>
</dbReference>
<reference evidence="1" key="1">
    <citation type="journal article" date="2019" name="Sci. Rep.">
        <title>Draft genome of Tanacetum cinerariifolium, the natural source of mosquito coil.</title>
        <authorList>
            <person name="Yamashiro T."/>
            <person name="Shiraishi A."/>
            <person name="Satake H."/>
            <person name="Nakayama K."/>
        </authorList>
    </citation>
    <scope>NUCLEOTIDE SEQUENCE</scope>
</reference>
<evidence type="ECO:0000313" key="1">
    <source>
        <dbReference type="EMBL" id="GEU53022.1"/>
    </source>
</evidence>
<sequence length="139" mass="16571">MDPNNLNTFNTYDPNNPDTTNTYDHYDVYFQGDRDLYMRDYVAYEQFVALCEQEARGLRSDPKRTRTYIPHEREEAEQRLIDDYFGDYETLPKYPEENFRQIQRYDAVSRKSVGHVLKCTSAICQLAYDTTPDAFDEYL</sequence>
<comment type="caution">
    <text evidence="1">The sequence shown here is derived from an EMBL/GenBank/DDBJ whole genome shotgun (WGS) entry which is preliminary data.</text>
</comment>
<dbReference type="AlphaFoldDB" id="A0A6L2KWY8"/>